<proteinExistence type="predicted"/>
<organism evidence="8 9">
    <name type="scientific">Lophiostoma macrostomum CBS 122681</name>
    <dbReference type="NCBI Taxonomy" id="1314788"/>
    <lineage>
        <taxon>Eukaryota</taxon>
        <taxon>Fungi</taxon>
        <taxon>Dikarya</taxon>
        <taxon>Ascomycota</taxon>
        <taxon>Pezizomycotina</taxon>
        <taxon>Dothideomycetes</taxon>
        <taxon>Pleosporomycetidae</taxon>
        <taxon>Pleosporales</taxon>
        <taxon>Lophiostomataceae</taxon>
        <taxon>Lophiostoma</taxon>
    </lineage>
</organism>
<feature type="region of interest" description="Disordered" evidence="6">
    <location>
        <begin position="1"/>
        <end position="28"/>
    </location>
</feature>
<evidence type="ECO:0000256" key="6">
    <source>
        <dbReference type="SAM" id="MobiDB-lite"/>
    </source>
</evidence>
<dbReference type="Proteomes" id="UP000799324">
    <property type="component" value="Unassembled WGS sequence"/>
</dbReference>
<feature type="transmembrane region" description="Helical" evidence="7">
    <location>
        <begin position="440"/>
        <end position="458"/>
    </location>
</feature>
<feature type="transmembrane region" description="Helical" evidence="7">
    <location>
        <begin position="212"/>
        <end position="234"/>
    </location>
</feature>
<keyword evidence="5 7" id="KW-0472">Membrane</keyword>
<dbReference type="PANTHER" id="PTHR43791">
    <property type="entry name" value="PERMEASE-RELATED"/>
    <property type="match status" value="1"/>
</dbReference>
<evidence type="ECO:0000256" key="1">
    <source>
        <dbReference type="ARBA" id="ARBA00004141"/>
    </source>
</evidence>
<protein>
    <submittedName>
        <fullName evidence="8">MFS transporter</fullName>
    </submittedName>
</protein>
<dbReference type="InterPro" id="IPR011701">
    <property type="entry name" value="MFS"/>
</dbReference>
<evidence type="ECO:0000256" key="5">
    <source>
        <dbReference type="ARBA" id="ARBA00023136"/>
    </source>
</evidence>
<dbReference type="GO" id="GO:0022857">
    <property type="term" value="F:transmembrane transporter activity"/>
    <property type="evidence" value="ECO:0007669"/>
    <property type="project" value="InterPro"/>
</dbReference>
<feature type="transmembrane region" description="Helical" evidence="7">
    <location>
        <begin position="88"/>
        <end position="107"/>
    </location>
</feature>
<dbReference type="EMBL" id="MU004315">
    <property type="protein sequence ID" value="KAF2658383.1"/>
    <property type="molecule type" value="Genomic_DNA"/>
</dbReference>
<dbReference type="PANTHER" id="PTHR43791:SF49">
    <property type="entry name" value="TRANSPORTER, PUTATIVE (AFU_ORTHOLOGUE AFUA_4G04250)-RELATED"/>
    <property type="match status" value="1"/>
</dbReference>
<name>A0A6A6THI1_9PLEO</name>
<comment type="subcellular location">
    <subcellularLocation>
        <location evidence="1">Membrane</location>
        <topology evidence="1">Multi-pass membrane protein</topology>
    </subcellularLocation>
</comment>
<evidence type="ECO:0000313" key="9">
    <source>
        <dbReference type="Proteomes" id="UP000799324"/>
    </source>
</evidence>
<evidence type="ECO:0000256" key="7">
    <source>
        <dbReference type="SAM" id="Phobius"/>
    </source>
</evidence>
<feature type="transmembrane region" description="Helical" evidence="7">
    <location>
        <begin position="119"/>
        <end position="139"/>
    </location>
</feature>
<dbReference type="FunFam" id="1.20.1250.20:FF:000057">
    <property type="entry name" value="MFS general substrate transporter"/>
    <property type="match status" value="1"/>
</dbReference>
<dbReference type="GO" id="GO:0016020">
    <property type="term" value="C:membrane"/>
    <property type="evidence" value="ECO:0007669"/>
    <property type="project" value="UniProtKB-SubCell"/>
</dbReference>
<keyword evidence="9" id="KW-1185">Reference proteome</keyword>
<reference evidence="8" key="1">
    <citation type="journal article" date="2020" name="Stud. Mycol.">
        <title>101 Dothideomycetes genomes: a test case for predicting lifestyles and emergence of pathogens.</title>
        <authorList>
            <person name="Haridas S."/>
            <person name="Albert R."/>
            <person name="Binder M."/>
            <person name="Bloem J."/>
            <person name="Labutti K."/>
            <person name="Salamov A."/>
            <person name="Andreopoulos B."/>
            <person name="Baker S."/>
            <person name="Barry K."/>
            <person name="Bills G."/>
            <person name="Bluhm B."/>
            <person name="Cannon C."/>
            <person name="Castanera R."/>
            <person name="Culley D."/>
            <person name="Daum C."/>
            <person name="Ezra D."/>
            <person name="Gonzalez J."/>
            <person name="Henrissat B."/>
            <person name="Kuo A."/>
            <person name="Liang C."/>
            <person name="Lipzen A."/>
            <person name="Lutzoni F."/>
            <person name="Magnuson J."/>
            <person name="Mondo S."/>
            <person name="Nolan M."/>
            <person name="Ohm R."/>
            <person name="Pangilinan J."/>
            <person name="Park H.-J."/>
            <person name="Ramirez L."/>
            <person name="Alfaro M."/>
            <person name="Sun H."/>
            <person name="Tritt A."/>
            <person name="Yoshinaga Y."/>
            <person name="Zwiers L.-H."/>
            <person name="Turgeon B."/>
            <person name="Goodwin S."/>
            <person name="Spatafora J."/>
            <person name="Crous P."/>
            <person name="Grigoriev I."/>
        </authorList>
    </citation>
    <scope>NUCLEOTIDE SEQUENCE</scope>
    <source>
        <strain evidence="8">CBS 122681</strain>
    </source>
</reference>
<dbReference type="InterPro" id="IPR036259">
    <property type="entry name" value="MFS_trans_sf"/>
</dbReference>
<gene>
    <name evidence="8" type="ORF">K491DRAFT_652935</name>
</gene>
<evidence type="ECO:0000256" key="3">
    <source>
        <dbReference type="ARBA" id="ARBA00022692"/>
    </source>
</evidence>
<feature type="transmembrane region" description="Helical" evidence="7">
    <location>
        <begin position="179"/>
        <end position="200"/>
    </location>
</feature>
<evidence type="ECO:0000256" key="4">
    <source>
        <dbReference type="ARBA" id="ARBA00022989"/>
    </source>
</evidence>
<dbReference type="Pfam" id="PF07690">
    <property type="entry name" value="MFS_1"/>
    <property type="match status" value="1"/>
</dbReference>
<dbReference type="AlphaFoldDB" id="A0A6A6THI1"/>
<evidence type="ECO:0000256" key="2">
    <source>
        <dbReference type="ARBA" id="ARBA00022448"/>
    </source>
</evidence>
<feature type="transmembrane region" description="Helical" evidence="7">
    <location>
        <begin position="145"/>
        <end position="167"/>
    </location>
</feature>
<keyword evidence="3 7" id="KW-0812">Transmembrane</keyword>
<dbReference type="Gene3D" id="1.20.1250.20">
    <property type="entry name" value="MFS general substrate transporter like domains"/>
    <property type="match status" value="2"/>
</dbReference>
<dbReference type="OrthoDB" id="3639251at2759"/>
<keyword evidence="2" id="KW-0813">Transport</keyword>
<feature type="compositionally biased region" description="Basic and acidic residues" evidence="6">
    <location>
        <begin position="1"/>
        <end position="12"/>
    </location>
</feature>
<evidence type="ECO:0000313" key="8">
    <source>
        <dbReference type="EMBL" id="KAF2658383.1"/>
    </source>
</evidence>
<sequence length="482" mass="53132">MEKPDAVEHLERPTPSPSKLDGPVVEDDVNDASRNRKFNRRLDYRVLPLCCWVYLLNFLDRGNIGNSKVLNAETGDDLLQQTNMTANGYALTVTLFSLAYTLFEVPSNWIMKHYVRPSVWLGSLLFCWGAVTIGFAGVQNYASVVVLRFLIGVFEAGFFPGIVYLITIWYRHNERAVRIALVIAFCNLAGAFGGAVAYGVGHINGAGGLEGFRWLFIIEGIITLLSAFLLFFFLPDYPARARWLNDADKHFAVARLEERGGGYSQEHASRREILETCFSPRMLAHYCAYVADVVPQGSFTFFTPTIVTGLGYTSIQAQLLTVPPWVVGFVVAITLSYSADHFNARGWHITIASTVGGVGWLTAGLLPADAYVQRYGCLCMAAAGAFPAAPSMTNWVTCNTPSFLTIPLAIALHNSCAGLGQIVAQWIWRASEAKTGYPTGNFVCAGCSFFVAIVATCLRLRYGVMNKRQVLDARGEKRTWAY</sequence>
<dbReference type="SUPFAM" id="SSF103473">
    <property type="entry name" value="MFS general substrate transporter"/>
    <property type="match status" value="1"/>
</dbReference>
<keyword evidence="4 7" id="KW-1133">Transmembrane helix</keyword>
<accession>A0A6A6THI1</accession>